<evidence type="ECO:0000313" key="3">
    <source>
        <dbReference type="Proteomes" id="UP000044602"/>
    </source>
</evidence>
<reference evidence="2" key="2">
    <citation type="journal article" date="2021" name="Mol. Plant Pathol.">
        <title>A 20-kb lineage-specific genomic region tames virulence in pathogenic amphidiploid Verticillium longisporum.</title>
        <authorList>
            <person name="Harting R."/>
            <person name="Starke J."/>
            <person name="Kusch H."/>
            <person name="Poggeler S."/>
            <person name="Maurus I."/>
            <person name="Schluter R."/>
            <person name="Landesfeind M."/>
            <person name="Bulla I."/>
            <person name="Nowrousian M."/>
            <person name="de Jonge R."/>
            <person name="Stahlhut G."/>
            <person name="Hoff K.J."/>
            <person name="Asshauer K.P."/>
            <person name="Thurmer A."/>
            <person name="Stanke M."/>
            <person name="Daniel R."/>
            <person name="Morgenstern B."/>
            <person name="Thomma B.P.H.J."/>
            <person name="Kronstad J.W."/>
            <person name="Braus-Stromeyer S.A."/>
            <person name="Braus G.H."/>
        </authorList>
    </citation>
    <scope>NUCLEOTIDE SEQUENCE</scope>
    <source>
        <strain evidence="2">Vl32</strain>
    </source>
</reference>
<proteinExistence type="predicted"/>
<gene>
    <name evidence="1" type="ORF">BN1708_015777</name>
    <name evidence="2" type="ORF">HYQ45_008268</name>
</gene>
<dbReference type="Proteomes" id="UP000689129">
    <property type="component" value="Unassembled WGS sequence"/>
</dbReference>
<accession>A0A0G4M896</accession>
<name>A0A0G4M896_VERLO</name>
<sequence length="79" mass="9438">MWRFDQRQARAHVRRIQLFDRVTKWDMLQCAPENPHGRTLGRSCASVDWRDWSTEQQEHFCSVLILPMLIQHHILLVAA</sequence>
<protein>
    <submittedName>
        <fullName evidence="1">Uncharacterized protein</fullName>
    </submittedName>
</protein>
<dbReference type="EMBL" id="CVQH01021384">
    <property type="protein sequence ID" value="CRK30190.1"/>
    <property type="molecule type" value="Genomic_DNA"/>
</dbReference>
<dbReference type="Proteomes" id="UP000044602">
    <property type="component" value="Unassembled WGS sequence"/>
</dbReference>
<reference evidence="1 3" key="1">
    <citation type="submission" date="2015-05" db="EMBL/GenBank/DDBJ databases">
        <authorList>
            <person name="Wang D.B."/>
            <person name="Wang M."/>
        </authorList>
    </citation>
    <scope>NUCLEOTIDE SEQUENCE [LARGE SCALE GENOMIC DNA]</scope>
    <source>
        <strain evidence="1">VL1</strain>
    </source>
</reference>
<keyword evidence="3" id="KW-1185">Reference proteome</keyword>
<organism evidence="1 3">
    <name type="scientific">Verticillium longisporum</name>
    <name type="common">Verticillium dahliae var. longisporum</name>
    <dbReference type="NCBI Taxonomy" id="100787"/>
    <lineage>
        <taxon>Eukaryota</taxon>
        <taxon>Fungi</taxon>
        <taxon>Dikarya</taxon>
        <taxon>Ascomycota</taxon>
        <taxon>Pezizomycotina</taxon>
        <taxon>Sordariomycetes</taxon>
        <taxon>Hypocreomycetidae</taxon>
        <taxon>Glomerellales</taxon>
        <taxon>Plectosphaerellaceae</taxon>
        <taxon>Verticillium</taxon>
    </lineage>
</organism>
<dbReference type="AlphaFoldDB" id="A0A0G4M896"/>
<evidence type="ECO:0000313" key="2">
    <source>
        <dbReference type="EMBL" id="KAG7133555.1"/>
    </source>
</evidence>
<dbReference type="EMBL" id="JAEMWZ010000156">
    <property type="protein sequence ID" value="KAG7133555.1"/>
    <property type="molecule type" value="Genomic_DNA"/>
</dbReference>
<evidence type="ECO:0000313" key="1">
    <source>
        <dbReference type="EMBL" id="CRK30190.1"/>
    </source>
</evidence>